<accession>A0A813UPT8</accession>
<dbReference type="EMBL" id="CAJNOK010000757">
    <property type="protein sequence ID" value="CAF0773534.1"/>
    <property type="molecule type" value="Genomic_DNA"/>
</dbReference>
<evidence type="ECO:0000256" key="1">
    <source>
        <dbReference type="SAM" id="MobiDB-lite"/>
    </source>
</evidence>
<reference evidence="3" key="1">
    <citation type="submission" date="2021-02" db="EMBL/GenBank/DDBJ databases">
        <authorList>
            <person name="Nowell W R."/>
        </authorList>
    </citation>
    <scope>NUCLEOTIDE SEQUENCE</scope>
</reference>
<comment type="caution">
    <text evidence="3">The sequence shown here is derived from an EMBL/GenBank/DDBJ whole genome shotgun (WGS) entry which is preliminary data.</text>
</comment>
<sequence length="69" mass="7544">MDVLKAGAEKVKETVSGKKTEEHLEKATDPNRPASDRVDHALQAGKSKLQEDEHAAKADSHAADHKYSH</sequence>
<dbReference type="Pfam" id="PF11034">
    <property type="entry name" value="Grg1"/>
    <property type="match status" value="1"/>
</dbReference>
<dbReference type="EMBL" id="CAJOBA010000757">
    <property type="protein sequence ID" value="CAF3554576.1"/>
    <property type="molecule type" value="Genomic_DNA"/>
</dbReference>
<dbReference type="EMBL" id="CAJNOQ010000704">
    <property type="protein sequence ID" value="CAF0829841.1"/>
    <property type="molecule type" value="Genomic_DNA"/>
</dbReference>
<name>A0A813UPT8_9BILA</name>
<dbReference type="EMBL" id="CAJOBC010000704">
    <property type="protein sequence ID" value="CAF3616870.1"/>
    <property type="molecule type" value="Genomic_DNA"/>
</dbReference>
<evidence type="ECO:0000313" key="4">
    <source>
        <dbReference type="EMBL" id="CAF3554576.1"/>
    </source>
</evidence>
<keyword evidence="6" id="KW-1185">Reference proteome</keyword>
<gene>
    <name evidence="3" type="ORF">GPM918_LOCUS4995</name>
    <name evidence="2" type="ORF">OVA965_LOCUS3216</name>
    <name evidence="5" type="ORF">SRO942_LOCUS4996</name>
    <name evidence="4" type="ORF">TMI583_LOCUS3215</name>
</gene>
<evidence type="ECO:0000313" key="2">
    <source>
        <dbReference type="EMBL" id="CAF0773534.1"/>
    </source>
</evidence>
<dbReference type="Proteomes" id="UP000681722">
    <property type="component" value="Unassembled WGS sequence"/>
</dbReference>
<dbReference type="AlphaFoldDB" id="A0A813UPT8"/>
<dbReference type="Proteomes" id="UP000663829">
    <property type="component" value="Unassembled WGS sequence"/>
</dbReference>
<evidence type="ECO:0000313" key="3">
    <source>
        <dbReference type="EMBL" id="CAF0829841.1"/>
    </source>
</evidence>
<organism evidence="3 6">
    <name type="scientific">Didymodactylos carnosus</name>
    <dbReference type="NCBI Taxonomy" id="1234261"/>
    <lineage>
        <taxon>Eukaryota</taxon>
        <taxon>Metazoa</taxon>
        <taxon>Spiralia</taxon>
        <taxon>Gnathifera</taxon>
        <taxon>Rotifera</taxon>
        <taxon>Eurotatoria</taxon>
        <taxon>Bdelloidea</taxon>
        <taxon>Philodinida</taxon>
        <taxon>Philodinidae</taxon>
        <taxon>Didymodactylos</taxon>
    </lineage>
</organism>
<feature type="compositionally biased region" description="Basic and acidic residues" evidence="1">
    <location>
        <begin position="7"/>
        <end position="40"/>
    </location>
</feature>
<dbReference type="Proteomes" id="UP000677228">
    <property type="component" value="Unassembled WGS sequence"/>
</dbReference>
<proteinExistence type="predicted"/>
<evidence type="ECO:0000313" key="6">
    <source>
        <dbReference type="Proteomes" id="UP000663829"/>
    </source>
</evidence>
<evidence type="ECO:0000313" key="5">
    <source>
        <dbReference type="EMBL" id="CAF3616870.1"/>
    </source>
</evidence>
<protein>
    <submittedName>
        <fullName evidence="3">Uncharacterized protein</fullName>
    </submittedName>
</protein>
<feature type="compositionally biased region" description="Basic and acidic residues" evidence="1">
    <location>
        <begin position="48"/>
        <end position="69"/>
    </location>
</feature>
<dbReference type="InterPro" id="IPR020100">
    <property type="entry name" value="Glc-repressible_Grg1"/>
</dbReference>
<dbReference type="Proteomes" id="UP000682733">
    <property type="component" value="Unassembled WGS sequence"/>
</dbReference>
<feature type="region of interest" description="Disordered" evidence="1">
    <location>
        <begin position="1"/>
        <end position="69"/>
    </location>
</feature>